<organism evidence="2 3">
    <name type="scientific">Ruegeria marisrubri</name>
    <dbReference type="NCBI Taxonomy" id="1685379"/>
    <lineage>
        <taxon>Bacteria</taxon>
        <taxon>Pseudomonadati</taxon>
        <taxon>Pseudomonadota</taxon>
        <taxon>Alphaproteobacteria</taxon>
        <taxon>Rhodobacterales</taxon>
        <taxon>Roseobacteraceae</taxon>
        <taxon>Ruegeria</taxon>
    </lineage>
</organism>
<dbReference type="InterPro" id="IPR055259">
    <property type="entry name" value="YkvP/CgeB_Glyco_trans-like"/>
</dbReference>
<accession>A0A0X3TKL2</accession>
<name>A0A0X3TKL2_9RHOB</name>
<proteinExistence type="predicted"/>
<comment type="caution">
    <text evidence="2">The sequence shown here is derived from an EMBL/GenBank/DDBJ whole genome shotgun (WGS) entry which is preliminary data.</text>
</comment>
<dbReference type="Pfam" id="PF13524">
    <property type="entry name" value="Glyco_trans_1_2"/>
    <property type="match status" value="1"/>
</dbReference>
<evidence type="ECO:0000313" key="3">
    <source>
        <dbReference type="Proteomes" id="UP000053791"/>
    </source>
</evidence>
<keyword evidence="3" id="KW-1185">Reference proteome</keyword>
<dbReference type="Proteomes" id="UP000053791">
    <property type="component" value="Unassembled WGS sequence"/>
</dbReference>
<reference evidence="2 3" key="1">
    <citation type="submission" date="2015-12" db="EMBL/GenBank/DDBJ databases">
        <authorList>
            <person name="Shamseldin A."/>
            <person name="Moawad H."/>
            <person name="Abd El-Rahim W.M."/>
            <person name="Sadowsky M.J."/>
        </authorList>
    </citation>
    <scope>NUCLEOTIDE SEQUENCE [LARGE SCALE GENOMIC DNA]</scope>
    <source>
        <strain evidence="2 3">ZGT118</strain>
    </source>
</reference>
<evidence type="ECO:0000259" key="1">
    <source>
        <dbReference type="Pfam" id="PF13524"/>
    </source>
</evidence>
<protein>
    <recommendedName>
        <fullName evidence="1">Spore protein YkvP/CgeB glycosyl transferase-like domain-containing protein</fullName>
    </recommendedName>
</protein>
<dbReference type="AlphaFoldDB" id="A0A0X3TKL2"/>
<gene>
    <name evidence="2" type="ORF">AVO45_13475</name>
</gene>
<dbReference type="STRING" id="1685379.AVO45_13475"/>
<sequence>MDIKTVCFWPDRDFDHSGVDLEGLLASDLFITSKSFQMPWLAERGLAARSAFVAHGYDPDAHMPILRNVTENDYTADIRYIGNHSPAKQCWVEGLNGALPDVNLRVIGNRWSSNLPRPLSQRLVEAASYHAANYALAIQTARINIAVHWGKAPNGWEDHVSTRTFEIPACGGFMLHIDNDEVRQYYDVGTEIDVFSDVDELADKCRYYLKHDETRRRMARKAHERCVPAYSYHSRALEIGRMLRS</sequence>
<dbReference type="EMBL" id="LQBQ01000036">
    <property type="protein sequence ID" value="KUJ76305.1"/>
    <property type="molecule type" value="Genomic_DNA"/>
</dbReference>
<dbReference type="SUPFAM" id="SSF53756">
    <property type="entry name" value="UDP-Glycosyltransferase/glycogen phosphorylase"/>
    <property type="match status" value="1"/>
</dbReference>
<feature type="domain" description="Spore protein YkvP/CgeB glycosyl transferase-like" evidence="1">
    <location>
        <begin position="92"/>
        <end position="238"/>
    </location>
</feature>
<evidence type="ECO:0000313" key="2">
    <source>
        <dbReference type="EMBL" id="KUJ76305.1"/>
    </source>
</evidence>